<dbReference type="PANTHER" id="PTHR30189">
    <property type="entry name" value="LPS-ASSEMBLY PROTEIN"/>
    <property type="match status" value="1"/>
</dbReference>
<comment type="subcellular location">
    <subcellularLocation>
        <location evidence="1">Cell outer membrane</location>
    </subcellularLocation>
</comment>
<evidence type="ECO:0000256" key="1">
    <source>
        <dbReference type="HAMAP-Rule" id="MF_01411"/>
    </source>
</evidence>
<dbReference type="EMBL" id="AP029170">
    <property type="protein sequence ID" value="BFD45453.1"/>
    <property type="molecule type" value="Genomic_DNA"/>
</dbReference>
<dbReference type="GO" id="GO:1990351">
    <property type="term" value="C:transporter complex"/>
    <property type="evidence" value="ECO:0007669"/>
    <property type="project" value="TreeGrafter"/>
</dbReference>
<comment type="function">
    <text evidence="1">Involved in the assembly of lipopolysaccharide (LPS) at the surface of the outer membrane.</text>
</comment>
<dbReference type="InterPro" id="IPR007543">
    <property type="entry name" value="LptD_C"/>
</dbReference>
<dbReference type="Pfam" id="PF04453">
    <property type="entry name" value="LptD"/>
    <property type="match status" value="1"/>
</dbReference>
<dbReference type="PANTHER" id="PTHR30189:SF1">
    <property type="entry name" value="LPS-ASSEMBLY PROTEIN LPTD"/>
    <property type="match status" value="1"/>
</dbReference>
<dbReference type="InterPro" id="IPR020889">
    <property type="entry name" value="LipoPS_assembly_LptD"/>
</dbReference>
<organism evidence="3">
    <name type="scientific">Candidatus Tisiphia endosymbiont of Sergentomyia squamirostris</name>
    <dbReference type="NCBI Taxonomy" id="3113639"/>
    <lineage>
        <taxon>Bacteria</taxon>
        <taxon>Pseudomonadati</taxon>
        <taxon>Pseudomonadota</taxon>
        <taxon>Alphaproteobacteria</taxon>
        <taxon>Rickettsiales</taxon>
        <taxon>Rickettsiaceae</taxon>
        <taxon>Rickettsieae</taxon>
        <taxon>Candidatus Tisiphia</taxon>
    </lineage>
</organism>
<protein>
    <recommendedName>
        <fullName evidence="1">LPS-assembly protein LptD</fullName>
    </recommendedName>
</protein>
<dbReference type="GO" id="GO:0043165">
    <property type="term" value="P:Gram-negative-bacterium-type cell outer membrane assembly"/>
    <property type="evidence" value="ECO:0007669"/>
    <property type="project" value="UniProtKB-UniRule"/>
</dbReference>
<reference evidence="3" key="1">
    <citation type="submission" date="2024-01" db="EMBL/GenBank/DDBJ databases">
        <title>Sequencing the genomes of a sandfly, Sergentomyia squamirostris, and its two endosymbionts.</title>
        <authorList>
            <person name="Itokawa K."/>
            <person name="Sanjoba C."/>
        </authorList>
    </citation>
    <scope>NUCLEOTIDE SEQUENCE</scope>
    <source>
        <strain evidence="3">RiSSQ</strain>
    </source>
</reference>
<evidence type="ECO:0000313" key="3">
    <source>
        <dbReference type="EMBL" id="BFD45453.1"/>
    </source>
</evidence>
<gene>
    <name evidence="1" type="primary">lptD</name>
    <name evidence="3" type="ORF">DMENIID0002_00990</name>
</gene>
<keyword evidence="1" id="KW-0998">Cell outer membrane</keyword>
<sequence>MRIFCNILIIITLLSVFGFAIAGKQGMNKQFSFMSADYIEYNQKEQFIYAKGNVQVILDNYFLTANSLIYDIGQDKLWAEGDIRIKDQQNRVILGDIVILKDKLKAGIISDFILYFGDNTLLVSKLAERVNEDVFLLHNSTFTPCKILCNQKPIWQVSAKSTEIDLNKNKMVYNHLFFEVYGVPILYIPYFSHPTPKASAKSGILIPRVRDNALGIPLYYRAKPNLDFTLTPRIFWQKHNIIYKIFELEARYKPNKTDYISLDANYGKVPYSIKDGDVTIKNRKVNSYYLLSNGNFTKNDYRYGFRLQRTSDKAYLKNYYNNYTPYLMSKLYLEHVNNYNYLLTEGIYFEGLGTNDSSSTNPLIFPKVRTKNVIPLNDEETSNLVVENNALIYKERSGKELGRVALQLAVDNNFLTEAGHLFNVTLRNRSDVYFINHLYLNDSRTNHVLTRNIPEIQNIWSYPLAGTIFDKTSLFVEPIISVTIGRRHNYNKKFSFIDPSKYELSENNIFNSNRYSGIDYHEFGNRLSYGVNSSILSEENYTSLFLGQTYNTTINTNSINSIENVGRIASSFSDRIELFYRFRKSRNFDPIRDELGGSLNSKKIQLTAGLVQIANLQKYYFTDKLTDEKIRQFYYNLTYQLTENWSVVYDMRVNWPKGKLNVLSKSIQVTYLNDCVRIAGKLSDNYMEDGSRGIKKNSAVPTISIGLKILNM</sequence>
<keyword evidence="1" id="KW-0732">Signal</keyword>
<dbReference type="GO" id="GO:0015920">
    <property type="term" value="P:lipopolysaccharide transport"/>
    <property type="evidence" value="ECO:0007669"/>
    <property type="project" value="InterPro"/>
</dbReference>
<dbReference type="AlphaFoldDB" id="A0AAT9G6K4"/>
<accession>A0AAT9G6K4</accession>
<feature type="domain" description="LptD C-terminal" evidence="2">
    <location>
        <begin position="288"/>
        <end position="645"/>
    </location>
</feature>
<proteinExistence type="inferred from homology"/>
<evidence type="ECO:0000259" key="2">
    <source>
        <dbReference type="Pfam" id="PF04453"/>
    </source>
</evidence>
<dbReference type="InterPro" id="IPR050218">
    <property type="entry name" value="LptD"/>
</dbReference>
<dbReference type="HAMAP" id="MF_01411">
    <property type="entry name" value="LPS_assembly_LptD"/>
    <property type="match status" value="1"/>
</dbReference>
<keyword evidence="1" id="KW-0472">Membrane</keyword>
<comment type="subunit">
    <text evidence="1">Component of the lipopolysaccharide transport and assembly complex.</text>
</comment>
<comment type="similarity">
    <text evidence="1">Belongs to the LptD family.</text>
</comment>
<dbReference type="GO" id="GO:0009279">
    <property type="term" value="C:cell outer membrane"/>
    <property type="evidence" value="ECO:0007669"/>
    <property type="project" value="UniProtKB-SubCell"/>
</dbReference>
<name>A0AAT9G6K4_9RICK</name>
<comment type="caution">
    <text evidence="1">Lacks conserved residue(s) required for the propagation of feature annotation.</text>
</comment>